<dbReference type="HOGENOM" id="CLU_1825254_0_0_1"/>
<protein>
    <submittedName>
        <fullName evidence="1">Uncharacterized protein</fullName>
    </submittedName>
</protein>
<gene>
    <name evidence="1" type="ORF">EDEG_03971</name>
</gene>
<evidence type="ECO:0000313" key="1">
    <source>
        <dbReference type="EMBL" id="EJW01401.1"/>
    </source>
</evidence>
<name>J9D0H9_EDHAE</name>
<dbReference type="AlphaFoldDB" id="J9D0H9"/>
<dbReference type="VEuPathDB" id="MicrosporidiaDB:EDEG_03971"/>
<dbReference type="InParanoid" id="J9D0H9"/>
<sequence length="141" mass="17145">MSYFCNKFFIGNELDELLRKFVYIHREFVSLRYVLSEFFIEKITGIFELYKKHETFQEIDKCIKELVLILECDFIEKPTIWFEFYAFFELNFVKACKKEMLFAAPDSRIKTEAKIRNRLYKFGDPKTILKVEEILENLDFN</sequence>
<keyword evidence="2" id="KW-1185">Reference proteome</keyword>
<evidence type="ECO:0000313" key="2">
    <source>
        <dbReference type="Proteomes" id="UP000003163"/>
    </source>
</evidence>
<comment type="caution">
    <text evidence="1">The sequence shown here is derived from an EMBL/GenBank/DDBJ whole genome shotgun (WGS) entry which is preliminary data.</text>
</comment>
<organism evidence="1 2">
    <name type="scientific">Edhazardia aedis (strain USNM 41457)</name>
    <name type="common">Microsporidian parasite</name>
    <dbReference type="NCBI Taxonomy" id="1003232"/>
    <lineage>
        <taxon>Eukaryota</taxon>
        <taxon>Fungi</taxon>
        <taxon>Fungi incertae sedis</taxon>
        <taxon>Microsporidia</taxon>
        <taxon>Edhazardia</taxon>
    </lineage>
</organism>
<dbReference type="Proteomes" id="UP000003163">
    <property type="component" value="Unassembled WGS sequence"/>
</dbReference>
<dbReference type="EMBL" id="AFBI03000166">
    <property type="protein sequence ID" value="EJW01401.1"/>
    <property type="molecule type" value="Genomic_DNA"/>
</dbReference>
<reference evidence="1 2" key="1">
    <citation type="submission" date="2011-08" db="EMBL/GenBank/DDBJ databases">
        <authorList>
            <person name="Liu Z.J."/>
            <person name="Shi F.L."/>
            <person name="Lu J.Q."/>
            <person name="Li M."/>
            <person name="Wang Z.L."/>
        </authorList>
    </citation>
    <scope>NUCLEOTIDE SEQUENCE [LARGE SCALE GENOMIC DNA]</scope>
    <source>
        <strain evidence="1 2">USNM 41457</strain>
    </source>
</reference>
<accession>J9D0H9</accession>
<proteinExistence type="predicted"/>
<reference evidence="2" key="2">
    <citation type="submission" date="2015-07" db="EMBL/GenBank/DDBJ databases">
        <title>Contrasting host-pathogen interactions and genome evolution in two generalist and specialist microsporidian pathogens of mosquitoes.</title>
        <authorList>
            <consortium name="The Broad Institute Genomics Platform"/>
            <consortium name="The Broad Institute Genome Sequencing Center for Infectious Disease"/>
            <person name="Cuomo C.A."/>
            <person name="Sanscrainte N.D."/>
            <person name="Goldberg J.M."/>
            <person name="Heiman D."/>
            <person name="Young S."/>
            <person name="Zeng Q."/>
            <person name="Becnel J.J."/>
            <person name="Birren B.W."/>
        </authorList>
    </citation>
    <scope>NUCLEOTIDE SEQUENCE [LARGE SCALE GENOMIC DNA]</scope>
    <source>
        <strain evidence="2">USNM 41457</strain>
    </source>
</reference>